<dbReference type="Proteomes" id="UP000001194">
    <property type="component" value="Unassembled WGS sequence"/>
</dbReference>
<evidence type="ECO:0000259" key="2">
    <source>
        <dbReference type="Pfam" id="PF25995"/>
    </source>
</evidence>
<name>B0CYC6_LACBS</name>
<dbReference type="PANTHER" id="PTHR31011:SF2">
    <property type="entry name" value="PROTEIN STB2-RELATED"/>
    <property type="match status" value="1"/>
</dbReference>
<dbReference type="InterPro" id="IPR059025">
    <property type="entry name" value="STB6_N"/>
</dbReference>
<dbReference type="KEGG" id="lbc:LACBIDRAFT_311811"/>
<dbReference type="InParanoid" id="B0CYC6"/>
<feature type="compositionally biased region" description="Basic and acidic residues" evidence="1">
    <location>
        <begin position="255"/>
        <end position="266"/>
    </location>
</feature>
<dbReference type="HOGENOM" id="CLU_010710_0_0_1"/>
<evidence type="ECO:0000256" key="1">
    <source>
        <dbReference type="SAM" id="MobiDB-lite"/>
    </source>
</evidence>
<evidence type="ECO:0000313" key="4">
    <source>
        <dbReference type="Proteomes" id="UP000001194"/>
    </source>
</evidence>
<sequence length="1175" mass="127614">MTPSQLLIPTLQNIDIPLNFVLLQHNLQISEYQIYAVEKWIVERNRPVTVLTVYTGDPDHNITVTALAPSPSLNSADAQREWEKAIHQLRRDGARPKQTPHGLLMVTSLAHFRSDYTIVHIPRGNLLAVKDQLYVNINLLRMGCSGRSALTLEEPSDSTKDRFISAYQLPDTTITRSSFLPAPTSSEYLPLPPPLSHQSSSASQPPSSPPRHFHSIRPSLQESSSTFSKPSTGIGLVRPSIHVISPTSPNLTPNRHKDREKISKGKTKDRAAFNATVLELVKLIQAGLAIFGMYDVADPSTSALIIDGLLCDVTVDGIRKWTAEVGEPCIGVEPTERIADPLFVSALLSLVLSIRNKLAFLGFSQILPKDPFLFPVCFSVAVLAYVQSIATPAAVTSNTSNASQHGYSHSISSTASFLGPHNVVTQAAPLSIVAALSRDLVESISTTYLAKTRVGEGRRVRRVLKGKLDDLTNAVSGSSNVAGFDSEGDDWRGTLSGGEGIPDRMTAQGVVSSQSGIGASGGQILSGIGSLASGLGLGGSGGPPSGAGSIMEGTMDLAWFVGAATAKESFGHMKKGRRKSKERKRESVDLGVGYGVRGREKDTVVAGSVKSLWSGHVADLVQIREWEADRERDGGLLRAVSGGSERDKDRWKRSIMGMASDGDADDHDRDRAKSDGRSTEEESDAFLGGGGSFGGMWGGRVRGKLGSWTGLSRKRGQNLDMSSIPLSVSPSKVKETAMLTPKLVIGSTSASTHQSSESGPQSPTLPPMVFAGDLERYLDEEELLSSGQVSPLGDYRPNPFNMLHDGPSVDSSTTNLNSLNSQDARGEVLDEEDEGGVEDYEDAEGSDLSDFRKPGSRWKAREKARFHSLLSVVDGEGVLVEEPLHESSESEEDELRKKWSFHDSRRRRSFHDLESLLAMPVLTAERMKIDVEIAGQVLIMARREQHLRNVVACLEALTSSLLETNTRLREGYEANLENHADVEVRTTVLADIDAENAKADKISQATNTLRYESEQFRVSDLWQAASPSRKKVLGLREKVFGTGGRRLPAGVHGAHGRFNRLQWTIRGEERLVDYLGRTESEAEEESKVDPQSLLIIPPEIEEDEVVEHPGIKPMWLLRFFTSWGARWSAAPLVKEVEVKSTNVEDSLVTGNADVGTAQEKSPVDSAAVEVDSSSP</sequence>
<feature type="compositionally biased region" description="Low complexity" evidence="1">
    <location>
        <begin position="1163"/>
        <end position="1175"/>
    </location>
</feature>
<dbReference type="EMBL" id="DS547094">
    <property type="protein sequence ID" value="EDR12865.1"/>
    <property type="molecule type" value="Genomic_DNA"/>
</dbReference>
<feature type="compositionally biased region" description="Acidic residues" evidence="1">
    <location>
        <begin position="829"/>
        <end position="847"/>
    </location>
</feature>
<dbReference type="STRING" id="486041.B0CYC6"/>
<feature type="region of interest" description="Disordered" evidence="1">
    <location>
        <begin position="185"/>
        <end position="233"/>
    </location>
</feature>
<proteinExistence type="predicted"/>
<dbReference type="GO" id="GO:0070822">
    <property type="term" value="C:Sin3-type complex"/>
    <property type="evidence" value="ECO:0007669"/>
    <property type="project" value="TreeGrafter"/>
</dbReference>
<protein>
    <submittedName>
        <fullName evidence="3">Predicted protein</fullName>
    </submittedName>
</protein>
<feature type="region of interest" description="Disordered" evidence="1">
    <location>
        <begin position="799"/>
        <end position="854"/>
    </location>
</feature>
<dbReference type="GeneID" id="6072017"/>
<dbReference type="AlphaFoldDB" id="B0CYC6"/>
<feature type="compositionally biased region" description="Polar residues" evidence="1">
    <location>
        <begin position="218"/>
        <end position="231"/>
    </location>
</feature>
<dbReference type="OrthoDB" id="19806at2759"/>
<organism evidence="4">
    <name type="scientific">Laccaria bicolor (strain S238N-H82 / ATCC MYA-4686)</name>
    <name type="common">Bicoloured deceiver</name>
    <name type="synonym">Laccaria laccata var. bicolor</name>
    <dbReference type="NCBI Taxonomy" id="486041"/>
    <lineage>
        <taxon>Eukaryota</taxon>
        <taxon>Fungi</taxon>
        <taxon>Dikarya</taxon>
        <taxon>Basidiomycota</taxon>
        <taxon>Agaricomycotina</taxon>
        <taxon>Agaricomycetes</taxon>
        <taxon>Agaricomycetidae</taxon>
        <taxon>Agaricales</taxon>
        <taxon>Agaricineae</taxon>
        <taxon>Hydnangiaceae</taxon>
        <taxon>Laccaria</taxon>
    </lineage>
</organism>
<keyword evidence="4" id="KW-1185">Reference proteome</keyword>
<feature type="region of interest" description="Disordered" evidence="1">
    <location>
        <begin position="746"/>
        <end position="767"/>
    </location>
</feature>
<feature type="compositionally biased region" description="Basic and acidic residues" evidence="1">
    <location>
        <begin position="666"/>
        <end position="680"/>
    </location>
</feature>
<feature type="region of interest" description="Disordered" evidence="1">
    <location>
        <begin position="245"/>
        <end position="266"/>
    </location>
</feature>
<gene>
    <name evidence="3" type="ORF">LACBIDRAFT_311811</name>
</gene>
<feature type="region of interest" description="Disordered" evidence="1">
    <location>
        <begin position="657"/>
        <end position="691"/>
    </location>
</feature>
<feature type="compositionally biased region" description="Low complexity" evidence="1">
    <location>
        <begin position="196"/>
        <end position="205"/>
    </location>
</feature>
<dbReference type="Pfam" id="PF25995">
    <property type="entry name" value="STB6_N"/>
    <property type="match status" value="1"/>
</dbReference>
<reference evidence="3 4" key="1">
    <citation type="journal article" date="2008" name="Nature">
        <title>The genome of Laccaria bicolor provides insights into mycorrhizal symbiosis.</title>
        <authorList>
            <person name="Martin F."/>
            <person name="Aerts A."/>
            <person name="Ahren D."/>
            <person name="Brun A."/>
            <person name="Danchin E.G.J."/>
            <person name="Duchaussoy F."/>
            <person name="Gibon J."/>
            <person name="Kohler A."/>
            <person name="Lindquist E."/>
            <person name="Pereda V."/>
            <person name="Salamov A."/>
            <person name="Shapiro H.J."/>
            <person name="Wuyts J."/>
            <person name="Blaudez D."/>
            <person name="Buee M."/>
            <person name="Brokstein P."/>
            <person name="Canbaeck B."/>
            <person name="Cohen D."/>
            <person name="Courty P.E."/>
            <person name="Coutinho P.M."/>
            <person name="Delaruelle C."/>
            <person name="Detter J.C."/>
            <person name="Deveau A."/>
            <person name="DiFazio S."/>
            <person name="Duplessis S."/>
            <person name="Fraissinet-Tachet L."/>
            <person name="Lucic E."/>
            <person name="Frey-Klett P."/>
            <person name="Fourrey C."/>
            <person name="Feussner I."/>
            <person name="Gay G."/>
            <person name="Grimwood J."/>
            <person name="Hoegger P.J."/>
            <person name="Jain P."/>
            <person name="Kilaru S."/>
            <person name="Labbe J."/>
            <person name="Lin Y.C."/>
            <person name="Legue V."/>
            <person name="Le Tacon F."/>
            <person name="Marmeisse R."/>
            <person name="Melayah D."/>
            <person name="Montanini B."/>
            <person name="Muratet M."/>
            <person name="Nehls U."/>
            <person name="Niculita-Hirzel H."/>
            <person name="Oudot-Le Secq M.P."/>
            <person name="Peter M."/>
            <person name="Quesneville H."/>
            <person name="Rajashekar B."/>
            <person name="Reich M."/>
            <person name="Rouhier N."/>
            <person name="Schmutz J."/>
            <person name="Yin T."/>
            <person name="Chalot M."/>
            <person name="Henrissat B."/>
            <person name="Kuees U."/>
            <person name="Lucas S."/>
            <person name="Van de Peer Y."/>
            <person name="Podila G.K."/>
            <person name="Polle A."/>
            <person name="Pukkila P.J."/>
            <person name="Richardson P.M."/>
            <person name="Rouze P."/>
            <person name="Sanders I.R."/>
            <person name="Stajich J.E."/>
            <person name="Tunlid A."/>
            <person name="Tuskan G."/>
            <person name="Grigoriev I.V."/>
        </authorList>
    </citation>
    <scope>NUCLEOTIDE SEQUENCE [LARGE SCALE GENOMIC DNA]</scope>
    <source>
        <strain evidence="4">S238N-H82 / ATCC MYA-4686</strain>
    </source>
</reference>
<dbReference type="InterPro" id="IPR038919">
    <property type="entry name" value="STB2/STB2"/>
</dbReference>
<feature type="compositionally biased region" description="Low complexity" evidence="1">
    <location>
        <begin position="747"/>
        <end position="758"/>
    </location>
</feature>
<feature type="domain" description="STB6-like N-terminal" evidence="2">
    <location>
        <begin position="15"/>
        <end position="142"/>
    </location>
</feature>
<feature type="region of interest" description="Disordered" evidence="1">
    <location>
        <begin position="1150"/>
        <end position="1175"/>
    </location>
</feature>
<evidence type="ECO:0000313" key="3">
    <source>
        <dbReference type="EMBL" id="EDR12865.1"/>
    </source>
</evidence>
<accession>B0CYC6</accession>
<dbReference type="PANTHER" id="PTHR31011">
    <property type="entry name" value="PROTEIN STB2-RELATED"/>
    <property type="match status" value="1"/>
</dbReference>
<dbReference type="RefSeq" id="XP_001877129.1">
    <property type="nucleotide sequence ID" value="XM_001877094.1"/>
</dbReference>
<feature type="compositionally biased region" description="Low complexity" evidence="1">
    <location>
        <begin position="811"/>
        <end position="821"/>
    </location>
</feature>